<evidence type="ECO:0000313" key="5">
    <source>
        <dbReference type="Proteomes" id="UP000621492"/>
    </source>
</evidence>
<dbReference type="GO" id="GO:0004462">
    <property type="term" value="F:lactoylglutathione lyase activity"/>
    <property type="evidence" value="ECO:0007669"/>
    <property type="project" value="InterPro"/>
</dbReference>
<dbReference type="GO" id="GO:0046491">
    <property type="term" value="P:L-methylmalonyl-CoA metabolic process"/>
    <property type="evidence" value="ECO:0007669"/>
    <property type="project" value="TreeGrafter"/>
</dbReference>
<dbReference type="InterPro" id="IPR051785">
    <property type="entry name" value="MMCE/EMCE_epimerase"/>
</dbReference>
<evidence type="ECO:0000259" key="3">
    <source>
        <dbReference type="PROSITE" id="PS51819"/>
    </source>
</evidence>
<dbReference type="PANTHER" id="PTHR43048">
    <property type="entry name" value="METHYLMALONYL-COA EPIMERASE"/>
    <property type="match status" value="1"/>
</dbReference>
<dbReference type="Gene3D" id="3.10.180.10">
    <property type="entry name" value="2,3-Dihydroxybiphenyl 1,2-Dioxygenase, domain 1"/>
    <property type="match status" value="1"/>
</dbReference>
<keyword evidence="5" id="KW-1185">Reference proteome</keyword>
<organism evidence="4 5">
    <name type="scientific">Lentibacillus populi</name>
    <dbReference type="NCBI Taxonomy" id="1827502"/>
    <lineage>
        <taxon>Bacteria</taxon>
        <taxon>Bacillati</taxon>
        <taxon>Bacillota</taxon>
        <taxon>Bacilli</taxon>
        <taxon>Bacillales</taxon>
        <taxon>Bacillaceae</taxon>
        <taxon>Lentibacillus</taxon>
    </lineage>
</organism>
<gene>
    <name evidence="4" type="ORF">GCM10011409_09950</name>
</gene>
<protein>
    <recommendedName>
        <fullName evidence="3">VOC domain-containing protein</fullName>
    </recommendedName>
</protein>
<comment type="similarity">
    <text evidence="1">Belongs to the methylmalonyl-CoA epimerase family.</text>
</comment>
<dbReference type="RefSeq" id="WP_088050573.1">
    <property type="nucleotide sequence ID" value="NZ_BMJD01000004.1"/>
</dbReference>
<comment type="caution">
    <text evidence="4">The sequence shown here is derived from an EMBL/GenBank/DDBJ whole genome shotgun (WGS) entry which is preliminary data.</text>
</comment>
<dbReference type="NCBIfam" id="TIGR03081">
    <property type="entry name" value="metmalonyl_epim"/>
    <property type="match status" value="1"/>
</dbReference>
<dbReference type="CDD" id="cd07249">
    <property type="entry name" value="MMCE"/>
    <property type="match status" value="1"/>
</dbReference>
<dbReference type="GO" id="GO:0004493">
    <property type="term" value="F:methylmalonyl-CoA epimerase activity"/>
    <property type="evidence" value="ECO:0007669"/>
    <property type="project" value="TreeGrafter"/>
</dbReference>
<keyword evidence="2" id="KW-0479">Metal-binding</keyword>
<dbReference type="SUPFAM" id="SSF54593">
    <property type="entry name" value="Glyoxalase/Bleomycin resistance protein/Dihydroxybiphenyl dioxygenase"/>
    <property type="match status" value="1"/>
</dbReference>
<dbReference type="PROSITE" id="PS00934">
    <property type="entry name" value="GLYOXALASE_I_1"/>
    <property type="match status" value="1"/>
</dbReference>
<dbReference type="Proteomes" id="UP000621492">
    <property type="component" value="Unassembled WGS sequence"/>
</dbReference>
<dbReference type="InterPro" id="IPR017515">
    <property type="entry name" value="MeMalonyl-CoA_epimerase"/>
</dbReference>
<feature type="domain" description="VOC" evidence="3">
    <location>
        <begin position="50"/>
        <end position="178"/>
    </location>
</feature>
<accession>A0A9W5TVS0</accession>
<evidence type="ECO:0000313" key="4">
    <source>
        <dbReference type="EMBL" id="GGB34478.1"/>
    </source>
</evidence>
<dbReference type="InterPro" id="IPR018146">
    <property type="entry name" value="Glyoxalase_1_CS"/>
</dbReference>
<dbReference type="AlphaFoldDB" id="A0A9W5TVS0"/>
<evidence type="ECO:0000256" key="2">
    <source>
        <dbReference type="ARBA" id="ARBA00022723"/>
    </source>
</evidence>
<dbReference type="PANTHER" id="PTHR43048:SF3">
    <property type="entry name" value="METHYLMALONYL-COA EPIMERASE, MITOCHONDRIAL"/>
    <property type="match status" value="1"/>
</dbReference>
<dbReference type="GO" id="GO:0046872">
    <property type="term" value="F:metal ion binding"/>
    <property type="evidence" value="ECO:0007669"/>
    <property type="project" value="UniProtKB-KW"/>
</dbReference>
<dbReference type="PROSITE" id="PS51819">
    <property type="entry name" value="VOC"/>
    <property type="match status" value="1"/>
</dbReference>
<dbReference type="EMBL" id="BMJD01000004">
    <property type="protein sequence ID" value="GGB34478.1"/>
    <property type="molecule type" value="Genomic_DNA"/>
</dbReference>
<dbReference type="InterPro" id="IPR037523">
    <property type="entry name" value="VOC_core"/>
</dbReference>
<reference evidence="4" key="2">
    <citation type="submission" date="2020-09" db="EMBL/GenBank/DDBJ databases">
        <authorList>
            <person name="Sun Q."/>
            <person name="Zhou Y."/>
        </authorList>
    </citation>
    <scope>NUCLEOTIDE SEQUENCE</scope>
    <source>
        <strain evidence="4">CGMCC 1.15454</strain>
    </source>
</reference>
<proteinExistence type="inferred from homology"/>
<name>A0A9W5TVS0_9BACI</name>
<evidence type="ECO:0000256" key="1">
    <source>
        <dbReference type="ARBA" id="ARBA00009308"/>
    </source>
</evidence>
<dbReference type="InterPro" id="IPR029068">
    <property type="entry name" value="Glyas_Bleomycin-R_OHBP_Dase"/>
</dbReference>
<reference evidence="4" key="1">
    <citation type="journal article" date="2014" name="Int. J. Syst. Evol. Microbiol.">
        <title>Complete genome sequence of Corynebacterium casei LMG S-19264T (=DSM 44701T), isolated from a smear-ripened cheese.</title>
        <authorList>
            <consortium name="US DOE Joint Genome Institute (JGI-PGF)"/>
            <person name="Walter F."/>
            <person name="Albersmeier A."/>
            <person name="Kalinowski J."/>
            <person name="Ruckert C."/>
        </authorList>
    </citation>
    <scope>NUCLEOTIDE SEQUENCE</scope>
    <source>
        <strain evidence="4">CGMCC 1.15454</strain>
    </source>
</reference>
<sequence length="184" mass="20357">MSEDKIQPDQKKAVDKTVESFPEQRTVCTSSSEIAVNRLYFGDKDKKPKKISHIGIAVQSIDDTISFYTDVLGLELEAVETVASEGVKIAFLSIGETRFELLEPLHDTSIIQKFIDKKGEGVHHIALAVDNIKERLVQYKNGGINLINEEAKRGADNSRIAFLHPKQANGVLFELCQEEGGSEG</sequence>
<dbReference type="Pfam" id="PF13669">
    <property type="entry name" value="Glyoxalase_4"/>
    <property type="match status" value="1"/>
</dbReference>